<accession>A0ABT8EFU4</accession>
<feature type="transmembrane region" description="Helical" evidence="1">
    <location>
        <begin position="6"/>
        <end position="23"/>
    </location>
</feature>
<evidence type="ECO:0000313" key="3">
    <source>
        <dbReference type="Proteomes" id="UP001168613"/>
    </source>
</evidence>
<reference evidence="2" key="1">
    <citation type="submission" date="2021-11" db="EMBL/GenBank/DDBJ databases">
        <title>Draft genome sequence of Alcaligenes endophyticus type strain CCUG 75668T.</title>
        <authorList>
            <person name="Salva-Serra F."/>
            <person name="Duran R.E."/>
            <person name="Seeger M."/>
            <person name="Moore E.R.B."/>
            <person name="Jaen-Luchoro D."/>
        </authorList>
    </citation>
    <scope>NUCLEOTIDE SEQUENCE</scope>
    <source>
        <strain evidence="2">CCUG 75668</strain>
    </source>
</reference>
<feature type="transmembrane region" description="Helical" evidence="1">
    <location>
        <begin position="69"/>
        <end position="91"/>
    </location>
</feature>
<protein>
    <submittedName>
        <fullName evidence="2">Oligosaccharide repeat unit polymerase</fullName>
    </submittedName>
</protein>
<feature type="transmembrane region" description="Helical" evidence="1">
    <location>
        <begin position="167"/>
        <end position="188"/>
    </location>
</feature>
<proteinExistence type="predicted"/>
<evidence type="ECO:0000256" key="1">
    <source>
        <dbReference type="SAM" id="Phobius"/>
    </source>
</evidence>
<feature type="transmembrane region" description="Helical" evidence="1">
    <location>
        <begin position="221"/>
        <end position="237"/>
    </location>
</feature>
<feature type="transmembrane region" description="Helical" evidence="1">
    <location>
        <begin position="409"/>
        <end position="428"/>
    </location>
</feature>
<keyword evidence="1" id="KW-1133">Transmembrane helix</keyword>
<feature type="transmembrane region" description="Helical" evidence="1">
    <location>
        <begin position="30"/>
        <end position="49"/>
    </location>
</feature>
<sequence length="440" mass="49754">MDFAFLLIFLSTPIAIFFLLRLAGEQANKISLVNITTISLYFFSILGTFPLYYQLDEYRFATGVTDKSLVFLVLICSCVNVFFFLFGVIFTREIAGIKPLPFTSSEITKLTITRALSLFLSLLFVVLVLYIYLGKIEQVAIVAAFKDGASAATLARSKMGNDFAGSYHWYSLVLNNIGIIVTLTFYVSWLQSKRIIILMLFLVSFLISSFIAVMATEKAPFINLLMAIFMAHVLVRHDGKVPRKTLIQLFVLMFFVLIVFYIYFMGSASIWQAIGSIFSRAFSGSIQPAYHYLEYFPAHQEFMLGKSFPNPGGIMPFVPIPFTIDIMNWRFPEHIELGIVGTMPTVFWGEAYGNFGFLGIPAIAFIMGILVSFLSYFVSKIELNPVTISLSVWLIFHIKQISVTGFSGYLYDFYLIGVFLFIATVLFFDSKIKIRTAKLL</sequence>
<feature type="transmembrane region" description="Helical" evidence="1">
    <location>
        <begin position="385"/>
        <end position="403"/>
    </location>
</feature>
<gene>
    <name evidence="2" type="ORF">LMS43_02465</name>
</gene>
<keyword evidence="1" id="KW-0472">Membrane</keyword>
<feature type="transmembrane region" description="Helical" evidence="1">
    <location>
        <begin position="355"/>
        <end position="378"/>
    </location>
</feature>
<comment type="caution">
    <text evidence="2">The sequence shown here is derived from an EMBL/GenBank/DDBJ whole genome shotgun (WGS) entry which is preliminary data.</text>
</comment>
<dbReference type="EMBL" id="JAJHNU010000001">
    <property type="protein sequence ID" value="MDN4120146.1"/>
    <property type="molecule type" value="Genomic_DNA"/>
</dbReference>
<organism evidence="2 3">
    <name type="scientific">Alcaligenes endophyticus</name>
    <dbReference type="NCBI Taxonomy" id="1929088"/>
    <lineage>
        <taxon>Bacteria</taxon>
        <taxon>Pseudomonadati</taxon>
        <taxon>Pseudomonadota</taxon>
        <taxon>Betaproteobacteria</taxon>
        <taxon>Burkholderiales</taxon>
        <taxon>Alcaligenaceae</taxon>
        <taxon>Alcaligenes</taxon>
    </lineage>
</organism>
<feature type="transmembrane region" description="Helical" evidence="1">
    <location>
        <begin position="112"/>
        <end position="133"/>
    </location>
</feature>
<evidence type="ECO:0000313" key="2">
    <source>
        <dbReference type="EMBL" id="MDN4120146.1"/>
    </source>
</evidence>
<feature type="transmembrane region" description="Helical" evidence="1">
    <location>
        <begin position="195"/>
        <end position="215"/>
    </location>
</feature>
<keyword evidence="3" id="KW-1185">Reference proteome</keyword>
<feature type="transmembrane region" description="Helical" evidence="1">
    <location>
        <begin position="249"/>
        <end position="274"/>
    </location>
</feature>
<keyword evidence="1" id="KW-0812">Transmembrane</keyword>
<dbReference type="NCBIfam" id="TIGR04370">
    <property type="entry name" value="glyco_rpt_poly"/>
    <property type="match status" value="1"/>
</dbReference>
<name>A0ABT8EFU4_9BURK</name>
<dbReference type="Proteomes" id="UP001168613">
    <property type="component" value="Unassembled WGS sequence"/>
</dbReference>
<dbReference type="RefSeq" id="WP_266122520.1">
    <property type="nucleotide sequence ID" value="NZ_JAJHNU010000001.1"/>
</dbReference>